<protein>
    <submittedName>
        <fullName evidence="1">Capsid protein</fullName>
    </submittedName>
</protein>
<evidence type="ECO:0000313" key="2">
    <source>
        <dbReference type="Proteomes" id="UP000224303"/>
    </source>
</evidence>
<dbReference type="InterPro" id="IPR024411">
    <property type="entry name" value="Tail_terminator_phage"/>
</dbReference>
<dbReference type="Pfam" id="PF12691">
    <property type="entry name" value="Phage_tail_terminator_6"/>
    <property type="match status" value="1"/>
</dbReference>
<evidence type="ECO:0000313" key="1">
    <source>
        <dbReference type="EMBL" id="PHL21541.1"/>
    </source>
</evidence>
<dbReference type="RefSeq" id="WP_016629363.1">
    <property type="nucleotide sequence ID" value="NZ_CAKMCF010000043.1"/>
</dbReference>
<organism evidence="1 2">
    <name type="scientific">Enterococcus faecium</name>
    <name type="common">Streptococcus faecium</name>
    <dbReference type="NCBI Taxonomy" id="1352"/>
    <lineage>
        <taxon>Bacteria</taxon>
        <taxon>Bacillati</taxon>
        <taxon>Bacillota</taxon>
        <taxon>Bacilli</taxon>
        <taxon>Lactobacillales</taxon>
        <taxon>Enterococcaceae</taxon>
        <taxon>Enterococcus</taxon>
    </lineage>
</organism>
<name>A0A2G0EAU0_ENTFC</name>
<gene>
    <name evidence="1" type="ORF">CQR37_07625</name>
</gene>
<comment type="caution">
    <text evidence="1">The sequence shown here is derived from an EMBL/GenBank/DDBJ whole genome shotgun (WGS) entry which is preliminary data.</text>
</comment>
<proteinExistence type="predicted"/>
<accession>A0A2G0EAU0</accession>
<dbReference type="Proteomes" id="UP000224303">
    <property type="component" value="Unassembled WGS sequence"/>
</dbReference>
<dbReference type="AlphaFoldDB" id="A0A2G0EAU0"/>
<dbReference type="EMBL" id="PCGC01000014">
    <property type="protein sequence ID" value="PHL21541.1"/>
    <property type="molecule type" value="Genomic_DNA"/>
</dbReference>
<sequence>MDLWERLSDSIDSIQGLPMPCSMGFLNGEDTLCVYSMPGSRTVEEYFDGTKEREMLYEVGFNTKDQEKANKTLWLISNHLDELSTLASEDGSFVFLGIEISETPFVSEQDTQGNSTYLLGIKITIHQFKN</sequence>
<reference evidence="1 2" key="1">
    <citation type="submission" date="2017-10" db="EMBL/GenBank/DDBJ databases">
        <title>Draft genomes of the Enterococcus faecium isolated from human feces before and after Helicobacter pylori eradication therapy.</title>
        <authorList>
            <person name="Prianichniikov N.A."/>
            <person name="Glushchenko O.E."/>
            <person name="Malakhova M.V."/>
        </authorList>
    </citation>
    <scope>NUCLEOTIDE SEQUENCE [LARGE SCALE GENOMIC DNA]</scope>
    <source>
        <strain evidence="1 2">Hp_5-7</strain>
    </source>
</reference>